<dbReference type="WBParaSite" id="ECPE_0001574001-mRNA-1">
    <property type="protein sequence ID" value="ECPE_0001574001-mRNA-1"/>
    <property type="gene ID" value="ECPE_0001574001"/>
</dbReference>
<evidence type="ECO:0000313" key="3">
    <source>
        <dbReference type="Proteomes" id="UP000272942"/>
    </source>
</evidence>
<reference evidence="4" key="1">
    <citation type="submission" date="2016-06" db="UniProtKB">
        <authorList>
            <consortium name="WormBaseParasite"/>
        </authorList>
    </citation>
    <scope>IDENTIFICATION</scope>
</reference>
<accession>A0A183B915</accession>
<sequence length="146" mass="16744">MSSRQFILPPPPPLPLSTDRSSTKRRSQSAHLEILDKKDSVDKSVGPTYSDYNICYAPLRTVRNWEYKYRNILVSHWLPMAEKMPTSVSCEPNTTSVTSVASDDVLDTWMTTRGASRKNRKSNGRNDRLKRPANLVTRTSLRVRQY</sequence>
<organism evidence="4">
    <name type="scientific">Echinostoma caproni</name>
    <dbReference type="NCBI Taxonomy" id="27848"/>
    <lineage>
        <taxon>Eukaryota</taxon>
        <taxon>Metazoa</taxon>
        <taxon>Spiralia</taxon>
        <taxon>Lophotrochozoa</taxon>
        <taxon>Platyhelminthes</taxon>
        <taxon>Trematoda</taxon>
        <taxon>Digenea</taxon>
        <taxon>Plagiorchiida</taxon>
        <taxon>Echinostomata</taxon>
        <taxon>Echinostomatoidea</taxon>
        <taxon>Echinostomatidae</taxon>
        <taxon>Echinostoma</taxon>
    </lineage>
</organism>
<dbReference type="Proteomes" id="UP000272942">
    <property type="component" value="Unassembled WGS sequence"/>
</dbReference>
<reference evidence="2 3" key="2">
    <citation type="submission" date="2018-11" db="EMBL/GenBank/DDBJ databases">
        <authorList>
            <consortium name="Pathogen Informatics"/>
        </authorList>
    </citation>
    <scope>NUCLEOTIDE SEQUENCE [LARGE SCALE GENOMIC DNA]</scope>
    <source>
        <strain evidence="2 3">Egypt</strain>
    </source>
</reference>
<name>A0A183B915_9TREM</name>
<evidence type="ECO:0000313" key="4">
    <source>
        <dbReference type="WBParaSite" id="ECPE_0001574001-mRNA-1"/>
    </source>
</evidence>
<feature type="region of interest" description="Disordered" evidence="1">
    <location>
        <begin position="113"/>
        <end position="133"/>
    </location>
</feature>
<protein>
    <submittedName>
        <fullName evidence="2 4">Uncharacterized protein</fullName>
    </submittedName>
</protein>
<dbReference type="EMBL" id="UZAN01061494">
    <property type="protein sequence ID" value="VDP92972.1"/>
    <property type="molecule type" value="Genomic_DNA"/>
</dbReference>
<evidence type="ECO:0000256" key="1">
    <source>
        <dbReference type="SAM" id="MobiDB-lite"/>
    </source>
</evidence>
<evidence type="ECO:0000313" key="2">
    <source>
        <dbReference type="EMBL" id="VDP92972.1"/>
    </source>
</evidence>
<dbReference type="AlphaFoldDB" id="A0A183B915"/>
<proteinExistence type="predicted"/>
<feature type="region of interest" description="Disordered" evidence="1">
    <location>
        <begin position="1"/>
        <end position="30"/>
    </location>
</feature>
<keyword evidence="3" id="KW-1185">Reference proteome</keyword>
<gene>
    <name evidence="2" type="ORF">ECPE_LOCUS15700</name>
</gene>